<feature type="signal peptide" evidence="1">
    <location>
        <begin position="1"/>
        <end position="26"/>
    </location>
</feature>
<dbReference type="RefSeq" id="WP_021584710.1">
    <property type="nucleotide sequence ID" value="NZ_AWET01000045.1"/>
</dbReference>
<evidence type="ECO:0000256" key="1">
    <source>
        <dbReference type="SAM" id="SignalP"/>
    </source>
</evidence>
<keyword evidence="3" id="KW-1185">Reference proteome</keyword>
<sequence length="532" mass="59910">MMTTTKNLLCLAAVGLLIFMASCSNDAINQETEREEAAIKGYTGQGSFISDKVATRTSMDWDSGTFFWEADDYIYVRDDHNTFRKISNTNPGPRQPVFDFELPNSDFTKNSYLVYYPGTKGYNDQVTIASEQTQKAPNNTDHFGDSGDCGIGLATKQNGRFRFKLNHKAAYLRFLPYTSHQFVSTYITKIEVTSNNNIAGTYRLDPASGKLVGSGSQKTIALIIDDAAGYTHGFPLKNNAPNSQLNSAFMVIAPGKHRLTIKYYVKDIQTGVDGVITDEYGSLDYQVGSYYSIESRLDVAAYDNKVYMWDAMTDYWKDFEDVQPALNSDLPNSNYPRNAGDSCWFNTTLMNGTGTRQATHMTKDCPNINEIMWYAHKGDPHWDDVKLWTVLKHLYKGGLWLKKAYAIASDNGGMSPNALKESYNGKDYRRGTKAMQKEFPFRVKGYPQTPPADNTNYFYLPAIDNYLYGEIRQGIGRGMGLEGQYWTSTCYALPTTAEGEMFYGAFNFTFKRTHVGVHRSTCEAGMRCVKFN</sequence>
<keyword evidence="1" id="KW-0732">Signal</keyword>
<reference evidence="2 3" key="1">
    <citation type="submission" date="2013-08" db="EMBL/GenBank/DDBJ databases">
        <authorList>
            <person name="Durkin A.S."/>
            <person name="Haft D.R."/>
            <person name="McCorrison J."/>
            <person name="Torralba M."/>
            <person name="Gillis M."/>
            <person name="Haft D.H."/>
            <person name="Methe B."/>
            <person name="Sutton G."/>
            <person name="Nelson K.E."/>
        </authorList>
    </citation>
    <scope>NUCLEOTIDE SEQUENCE [LARGE SCALE GENOMIC DNA]</scope>
    <source>
        <strain evidence="2 3">F0068</strain>
    </source>
</reference>
<protein>
    <submittedName>
        <fullName evidence="2">Putative lipoprotein</fullName>
    </submittedName>
</protein>
<dbReference type="PATRIC" id="fig|1081904.3.peg.2163"/>
<comment type="caution">
    <text evidence="2">The sequence shown here is derived from an EMBL/GenBank/DDBJ whole genome shotgun (WGS) entry which is preliminary data.</text>
</comment>
<gene>
    <name evidence="2" type="ORF">HMPREF1218_0733</name>
</gene>
<proteinExistence type="predicted"/>
<name>U2L2T5_9BACT</name>
<evidence type="ECO:0000313" key="3">
    <source>
        <dbReference type="Proteomes" id="UP000016600"/>
    </source>
</evidence>
<dbReference type="PROSITE" id="PS51257">
    <property type="entry name" value="PROKAR_LIPOPROTEIN"/>
    <property type="match status" value="1"/>
</dbReference>
<dbReference type="AlphaFoldDB" id="U2L2T5"/>
<dbReference type="EMBL" id="AWET01000045">
    <property type="protein sequence ID" value="ERJ98847.1"/>
    <property type="molecule type" value="Genomic_DNA"/>
</dbReference>
<evidence type="ECO:0000313" key="2">
    <source>
        <dbReference type="EMBL" id="ERJ98847.1"/>
    </source>
</evidence>
<organism evidence="2 3">
    <name type="scientific">Hoylesella pleuritidis F0068</name>
    <dbReference type="NCBI Taxonomy" id="1081904"/>
    <lineage>
        <taxon>Bacteria</taxon>
        <taxon>Pseudomonadati</taxon>
        <taxon>Bacteroidota</taxon>
        <taxon>Bacteroidia</taxon>
        <taxon>Bacteroidales</taxon>
        <taxon>Prevotellaceae</taxon>
        <taxon>Hoylesella</taxon>
    </lineage>
</organism>
<feature type="chain" id="PRO_5004631367" evidence="1">
    <location>
        <begin position="27"/>
        <end position="532"/>
    </location>
</feature>
<accession>U2L2T5</accession>
<dbReference type="Proteomes" id="UP000016600">
    <property type="component" value="Unassembled WGS sequence"/>
</dbReference>
<keyword evidence="2" id="KW-0449">Lipoprotein</keyword>